<dbReference type="VEuPathDB" id="FungiDB:UREG_05374"/>
<dbReference type="OMA" id="VMDVPIM"/>
<accession>C4JSD5</accession>
<evidence type="ECO:0000313" key="3">
    <source>
        <dbReference type="Proteomes" id="UP000002058"/>
    </source>
</evidence>
<dbReference type="AlphaFoldDB" id="C4JSD5"/>
<dbReference type="GeneID" id="8440555"/>
<dbReference type="STRING" id="336963.C4JSD5"/>
<proteinExistence type="predicted"/>
<feature type="region of interest" description="Disordered" evidence="1">
    <location>
        <begin position="289"/>
        <end position="318"/>
    </location>
</feature>
<dbReference type="InParanoid" id="C4JSD5"/>
<keyword evidence="3" id="KW-1185">Reference proteome</keyword>
<dbReference type="OrthoDB" id="5327538at2759"/>
<evidence type="ECO:0000256" key="1">
    <source>
        <dbReference type="SAM" id="MobiDB-lite"/>
    </source>
</evidence>
<reference evidence="3" key="1">
    <citation type="journal article" date="2009" name="Genome Res.">
        <title>Comparative genomic analyses of the human fungal pathogens Coccidioides and their relatives.</title>
        <authorList>
            <person name="Sharpton T.J."/>
            <person name="Stajich J.E."/>
            <person name="Rounsley S.D."/>
            <person name="Gardner M.J."/>
            <person name="Wortman J.R."/>
            <person name="Jordar V.S."/>
            <person name="Maiti R."/>
            <person name="Kodira C.D."/>
            <person name="Neafsey D.E."/>
            <person name="Zeng Q."/>
            <person name="Hung C.-Y."/>
            <person name="McMahan C."/>
            <person name="Muszewska A."/>
            <person name="Grynberg M."/>
            <person name="Mandel M.A."/>
            <person name="Kellner E.M."/>
            <person name="Barker B.M."/>
            <person name="Galgiani J.N."/>
            <person name="Orbach M.J."/>
            <person name="Kirkland T.N."/>
            <person name="Cole G.T."/>
            <person name="Henn M.R."/>
            <person name="Birren B.W."/>
            <person name="Taylor J.W."/>
        </authorList>
    </citation>
    <scope>NUCLEOTIDE SEQUENCE [LARGE SCALE GENOMIC DNA]</scope>
    <source>
        <strain evidence="3">UAMH 1704</strain>
    </source>
</reference>
<sequence>MFTQPSFIDLFLERGIRDTLLAHSAKEDILSLRLVCQELSIQTASTLFRDVEIEFRSSTFTRPARMAALERIGGFIDTLTFRLPHLAETFLPPLLDPFTGEEQIFVYTPQIHASQWSGSRLSIPKYGSWEMTDLLTKQYPPLFHAATNIPSFVRAFTAMPSISHLIISCEGQVSGHRYRRSVVDYALVSLRIAVEQAPLKELKTLSLLPIYPGALLYLRHMVGFGTSPAARKRWVQIRNLSIHMDSFPFGCGERTDHLKLLHSYLEGFPSLRELTFRWRGKKGPCPLTLSTEPCMRPSSNRLPLRPHTPESPKSPKTKLRPLRFPFLRHMELENATLDASQVSSFILAHRRSVREFNFEETTLRSGTWDEALAPLTRKSTGSPRRKHRPPPVEVMDVPIMLSPIGMDASQLQKVIMAETKRKDVSRHFRAYANFQRATSRTRGLLLCGPDHMKRFLRSSVFSWR</sequence>
<evidence type="ECO:0000313" key="2">
    <source>
        <dbReference type="EMBL" id="EEP80532.1"/>
    </source>
</evidence>
<name>C4JSD5_UNCRE</name>
<dbReference type="Proteomes" id="UP000002058">
    <property type="component" value="Unassembled WGS sequence"/>
</dbReference>
<dbReference type="HOGENOM" id="CLU_009555_1_0_1"/>
<dbReference type="eggNOG" id="ENOG502SKB7">
    <property type="taxonomic scope" value="Eukaryota"/>
</dbReference>
<organism evidence="2 3">
    <name type="scientific">Uncinocarpus reesii (strain UAMH 1704)</name>
    <dbReference type="NCBI Taxonomy" id="336963"/>
    <lineage>
        <taxon>Eukaryota</taxon>
        <taxon>Fungi</taxon>
        <taxon>Dikarya</taxon>
        <taxon>Ascomycota</taxon>
        <taxon>Pezizomycotina</taxon>
        <taxon>Eurotiomycetes</taxon>
        <taxon>Eurotiomycetidae</taxon>
        <taxon>Onygenales</taxon>
        <taxon>Onygenaceae</taxon>
        <taxon>Uncinocarpus</taxon>
    </lineage>
</organism>
<gene>
    <name evidence="2" type="ORF">UREG_05374</name>
</gene>
<dbReference type="RefSeq" id="XP_002584685.1">
    <property type="nucleotide sequence ID" value="XM_002584639.1"/>
</dbReference>
<protein>
    <submittedName>
        <fullName evidence="2">Uncharacterized protein</fullName>
    </submittedName>
</protein>
<dbReference type="KEGG" id="ure:UREG_05374"/>
<dbReference type="EMBL" id="CH476617">
    <property type="protein sequence ID" value="EEP80532.1"/>
    <property type="molecule type" value="Genomic_DNA"/>
</dbReference>